<evidence type="ECO:0000256" key="4">
    <source>
        <dbReference type="ARBA" id="ARBA00023136"/>
    </source>
</evidence>
<accession>A0A4U3L9Z8</accession>
<evidence type="ECO:0000256" key="1">
    <source>
        <dbReference type="ARBA" id="ARBA00004442"/>
    </source>
</evidence>
<comment type="subcellular location">
    <subcellularLocation>
        <location evidence="1">Cell outer membrane</location>
    </subcellularLocation>
</comment>
<proteinExistence type="inferred from homology"/>
<protein>
    <submittedName>
        <fullName evidence="9">RagB/SusD family nutrient uptake outer membrane protein</fullName>
    </submittedName>
</protein>
<dbReference type="CDD" id="cd08977">
    <property type="entry name" value="SusD"/>
    <property type="match status" value="1"/>
</dbReference>
<keyword evidence="10" id="KW-1185">Reference proteome</keyword>
<dbReference type="Gene3D" id="1.25.40.10">
    <property type="entry name" value="Tetratricopeptide repeat domain"/>
    <property type="match status" value="1"/>
</dbReference>
<keyword evidence="4" id="KW-0472">Membrane</keyword>
<comment type="caution">
    <text evidence="9">The sequence shown here is derived from an EMBL/GenBank/DDBJ whole genome shotgun (WGS) entry which is preliminary data.</text>
</comment>
<reference evidence="9 10" key="1">
    <citation type="submission" date="2019-05" db="EMBL/GenBank/DDBJ databases">
        <title>Panacibacter sp. strain 17mud1-8 Genome sequencing and assembly.</title>
        <authorList>
            <person name="Chhetri G."/>
        </authorList>
    </citation>
    <scope>NUCLEOTIDE SEQUENCE [LARGE SCALE GENOMIC DNA]</scope>
    <source>
        <strain evidence="9 10">17mud1-8</strain>
    </source>
</reference>
<dbReference type="OrthoDB" id="9783641at2"/>
<evidence type="ECO:0000256" key="5">
    <source>
        <dbReference type="ARBA" id="ARBA00023237"/>
    </source>
</evidence>
<dbReference type="Gene3D" id="1.10.3780.10">
    <property type="entry name" value="SusD-like"/>
    <property type="match status" value="1"/>
</dbReference>
<dbReference type="Pfam" id="PF14322">
    <property type="entry name" value="SusD-like_3"/>
    <property type="match status" value="1"/>
</dbReference>
<evidence type="ECO:0000259" key="7">
    <source>
        <dbReference type="Pfam" id="PF07980"/>
    </source>
</evidence>
<organism evidence="9 10">
    <name type="scientific">Ilyomonas limi</name>
    <dbReference type="NCBI Taxonomy" id="2575867"/>
    <lineage>
        <taxon>Bacteria</taxon>
        <taxon>Pseudomonadati</taxon>
        <taxon>Bacteroidota</taxon>
        <taxon>Chitinophagia</taxon>
        <taxon>Chitinophagales</taxon>
        <taxon>Chitinophagaceae</taxon>
        <taxon>Ilyomonas</taxon>
    </lineage>
</organism>
<evidence type="ECO:0000313" key="9">
    <source>
        <dbReference type="EMBL" id="TKK71970.1"/>
    </source>
</evidence>
<feature type="chain" id="PRO_5020372495" evidence="6">
    <location>
        <begin position="21"/>
        <end position="526"/>
    </location>
</feature>
<evidence type="ECO:0000313" key="10">
    <source>
        <dbReference type="Proteomes" id="UP000305848"/>
    </source>
</evidence>
<dbReference type="PROSITE" id="PS51257">
    <property type="entry name" value="PROKAR_LIPOPROTEIN"/>
    <property type="match status" value="1"/>
</dbReference>
<dbReference type="InterPro" id="IPR033985">
    <property type="entry name" value="SusD-like_N"/>
</dbReference>
<keyword evidence="3 6" id="KW-0732">Signal</keyword>
<keyword evidence="5" id="KW-0998">Cell outer membrane</keyword>
<gene>
    <name evidence="9" type="ORF">FC093_02870</name>
</gene>
<feature type="domain" description="RagB/SusD" evidence="7">
    <location>
        <begin position="399"/>
        <end position="526"/>
    </location>
</feature>
<comment type="similarity">
    <text evidence="2">Belongs to the SusD family.</text>
</comment>
<dbReference type="Pfam" id="PF07980">
    <property type="entry name" value="SusD_RagB"/>
    <property type="match status" value="1"/>
</dbReference>
<dbReference type="InterPro" id="IPR011990">
    <property type="entry name" value="TPR-like_helical_dom_sf"/>
</dbReference>
<dbReference type="Proteomes" id="UP000305848">
    <property type="component" value="Unassembled WGS sequence"/>
</dbReference>
<dbReference type="AlphaFoldDB" id="A0A4U3L9Z8"/>
<evidence type="ECO:0000259" key="8">
    <source>
        <dbReference type="Pfam" id="PF14322"/>
    </source>
</evidence>
<dbReference type="SUPFAM" id="SSF48452">
    <property type="entry name" value="TPR-like"/>
    <property type="match status" value="1"/>
</dbReference>
<dbReference type="RefSeq" id="WP_137260210.1">
    <property type="nucleotide sequence ID" value="NZ_SZQL01000001.1"/>
</dbReference>
<feature type="domain" description="SusD-like N-terminal" evidence="8">
    <location>
        <begin position="97"/>
        <end position="248"/>
    </location>
</feature>
<dbReference type="Gene3D" id="1.25.40.390">
    <property type="match status" value="1"/>
</dbReference>
<feature type="signal peptide" evidence="6">
    <location>
        <begin position="1"/>
        <end position="20"/>
    </location>
</feature>
<evidence type="ECO:0000256" key="3">
    <source>
        <dbReference type="ARBA" id="ARBA00022729"/>
    </source>
</evidence>
<dbReference type="InterPro" id="IPR012944">
    <property type="entry name" value="SusD_RagB_dom"/>
</dbReference>
<dbReference type="GO" id="GO:0009279">
    <property type="term" value="C:cell outer membrane"/>
    <property type="evidence" value="ECO:0007669"/>
    <property type="project" value="UniProtKB-SubCell"/>
</dbReference>
<sequence>MNYRKIYFLLIAAASVLTMASCSKKLDRLPNNGIYADSVYNTLGGYKQSLAKVYAAFALTGSNGPGTTDLAGIDAGLSDFVRMYWNVQELASDEAVCAWITDANGAILELNTMNWSANDAILTGLYNRCFYQITVANSFIRSATPDAVAKNGITGANADEIKHYVAEARFLRAYQYWVLMDLFGNPPFVTENDAIGSFLPKQISRDSLFTYVESELKAIEPDLIDARANEYGRADKGADWALLARLYLNAEVYTGTARYADAAMYAKKVIDAGYQLKSNYKDLFLADNNVNNPEVILSVNYDALRTQNYGGTTFIVNSSINSDMVPSSFGVPAGGWGGNRAKPTLPNLFGNLSDSTDTRAMFFGDIKDVTAMNQFTDGLRVTKFKNINSDGSTPPDAGVFCSTDFPLFRLGEVYLEYAEALLRTGDATRALTAFNAVRERAYGNTSGNLTTLTLDDIMDERGRELYWEGYRRTDLIRFGKYTAGNYLWQWKGGVKDGTAVASYLQLYPIPSTDMVSNTNLIQNPGY</sequence>
<evidence type="ECO:0000256" key="6">
    <source>
        <dbReference type="SAM" id="SignalP"/>
    </source>
</evidence>
<name>A0A4U3L9Z8_9BACT</name>
<dbReference type="EMBL" id="SZQL01000001">
    <property type="protein sequence ID" value="TKK71970.1"/>
    <property type="molecule type" value="Genomic_DNA"/>
</dbReference>
<evidence type="ECO:0000256" key="2">
    <source>
        <dbReference type="ARBA" id="ARBA00006275"/>
    </source>
</evidence>